<proteinExistence type="predicted"/>
<dbReference type="PANTHER" id="PTHR42815">
    <property type="entry name" value="FAD-BINDING, PUTATIVE (AFU_ORTHOLOGUE AFUA_6G07600)-RELATED"/>
    <property type="match status" value="1"/>
</dbReference>
<sequence>MAAGGSLALSFREVPWHKGEKKMHSILHISDQMNSTSPFLSPGAGHLVRHAPLLALGVVDAQNRPWTSIWGGSSGFAAPVAESTIGISTTVDSKYDPVVQTLLGKSADGDVIHPKGKGEMVGGLTIDLESRSRVKLYGRMKAGVLTRDPKKDGVGEAQLLVRIDESLGNCPKYLNKKHIIPAIPTPQLISDSPQLPPQAISLLEKADLFFISSSHGKRDMDTNHRGGPPGLVRVVSNESEGAVIVYPEYSGNRLYQTLGNLRATPLAGLAVPDFDTGDVLYLTGKTEILVGQQAADILPRSNLAVKITITSSRFIQTGLTFRGITGERSPYNPPVRYAITEKVTPGAMPHTDNQSRAVLVGSLNDDYLRRFTVSNPPSVKSVETNKPDEKFELTIKRVGRATNFLFHQKAGYEIPLRGFEGEFHFSGKPAGGIIPFIAGGIGITPVLGQFSWIDVSQLRLLWTVRLEDIGLIADTLEHFPELVKSTTLFLTGQENSLSVEDRKSLKNVIRTDIHIERRRIEKKDIDLIDSQEGVDEWCICLGRALKTQVLNWLAGKRVVYEDFSY</sequence>
<evidence type="ECO:0000313" key="2">
    <source>
        <dbReference type="Proteomes" id="UP000258309"/>
    </source>
</evidence>
<dbReference type="SUPFAM" id="SSF52343">
    <property type="entry name" value="Ferredoxin reductase-like, C-terminal NADP-linked domain"/>
    <property type="match status" value="1"/>
</dbReference>
<organism evidence="1 2">
    <name type="scientific">Scytalidium lignicola</name>
    <name type="common">Hyphomycete</name>
    <dbReference type="NCBI Taxonomy" id="5539"/>
    <lineage>
        <taxon>Eukaryota</taxon>
        <taxon>Fungi</taxon>
        <taxon>Dikarya</taxon>
        <taxon>Ascomycota</taxon>
        <taxon>Pezizomycotina</taxon>
        <taxon>Leotiomycetes</taxon>
        <taxon>Leotiomycetes incertae sedis</taxon>
        <taxon>Scytalidium</taxon>
    </lineage>
</organism>
<dbReference type="EMBL" id="NCSJ02000001">
    <property type="protein sequence ID" value="RFU36294.1"/>
    <property type="molecule type" value="Genomic_DNA"/>
</dbReference>
<gene>
    <name evidence="1" type="ORF">B7463_g97</name>
</gene>
<feature type="non-terminal residue" evidence="1">
    <location>
        <position position="565"/>
    </location>
</feature>
<reference evidence="1 2" key="1">
    <citation type="submission" date="2018-05" db="EMBL/GenBank/DDBJ databases">
        <title>Draft genome sequence of Scytalidium lignicola DSM 105466, a ubiquitous saprotrophic fungus.</title>
        <authorList>
            <person name="Buettner E."/>
            <person name="Gebauer A.M."/>
            <person name="Hofrichter M."/>
            <person name="Liers C."/>
            <person name="Kellner H."/>
        </authorList>
    </citation>
    <scope>NUCLEOTIDE SEQUENCE [LARGE SCALE GENOMIC DNA]</scope>
    <source>
        <strain evidence="1 2">DSM 105466</strain>
    </source>
</reference>
<dbReference type="OrthoDB" id="436496at2759"/>
<dbReference type="Gene3D" id="2.30.110.10">
    <property type="entry name" value="Electron Transport, Fmn-binding Protein, Chain A"/>
    <property type="match status" value="1"/>
</dbReference>
<dbReference type="STRING" id="5539.A0A3E2HSF3"/>
<dbReference type="AlphaFoldDB" id="A0A3E2HSF3"/>
<dbReference type="PANTHER" id="PTHR42815:SF2">
    <property type="entry name" value="FAD-BINDING, PUTATIVE (AFU_ORTHOLOGUE AFUA_6G07600)-RELATED"/>
    <property type="match status" value="1"/>
</dbReference>
<keyword evidence="2" id="KW-1185">Reference proteome</keyword>
<accession>A0A3E2HSF3</accession>
<dbReference type="InterPro" id="IPR012349">
    <property type="entry name" value="Split_barrel_FMN-bd"/>
</dbReference>
<dbReference type="Proteomes" id="UP000258309">
    <property type="component" value="Unassembled WGS sequence"/>
</dbReference>
<dbReference type="InterPro" id="IPR017938">
    <property type="entry name" value="Riboflavin_synthase-like_b-brl"/>
</dbReference>
<protein>
    <submittedName>
        <fullName evidence="1">Uncharacterized protein</fullName>
    </submittedName>
</protein>
<comment type="caution">
    <text evidence="1">The sequence shown here is derived from an EMBL/GenBank/DDBJ whole genome shotgun (WGS) entry which is preliminary data.</text>
</comment>
<dbReference type="OMA" id="LICCAVP"/>
<name>A0A3E2HSF3_SCYLI</name>
<dbReference type="InterPro" id="IPR039261">
    <property type="entry name" value="FNR_nucleotide-bd"/>
</dbReference>
<feature type="non-terminal residue" evidence="1">
    <location>
        <position position="1"/>
    </location>
</feature>
<dbReference type="SUPFAM" id="SSF63380">
    <property type="entry name" value="Riboflavin synthase domain-like"/>
    <property type="match status" value="1"/>
</dbReference>
<evidence type="ECO:0000313" key="1">
    <source>
        <dbReference type="EMBL" id="RFU36294.1"/>
    </source>
</evidence>